<keyword evidence="5" id="KW-1185">Reference proteome</keyword>
<gene>
    <name evidence="4" type="ORF">HBR001_LOCUS8064</name>
</gene>
<feature type="repeat" description="RCC1" evidence="2">
    <location>
        <begin position="337"/>
        <end position="388"/>
    </location>
</feature>
<dbReference type="CDD" id="cd14733">
    <property type="entry name" value="BACK"/>
    <property type="match status" value="1"/>
</dbReference>
<feature type="repeat" description="RCC1" evidence="2">
    <location>
        <begin position="285"/>
        <end position="336"/>
    </location>
</feature>
<feature type="domain" description="BTB" evidence="3">
    <location>
        <begin position="416"/>
        <end position="483"/>
    </location>
</feature>
<dbReference type="EMBL" id="CANTFL010001444">
    <property type="protein sequence ID" value="CAI5740157.1"/>
    <property type="molecule type" value="Genomic_DNA"/>
</dbReference>
<feature type="repeat" description="RCC1" evidence="2">
    <location>
        <begin position="17"/>
        <end position="72"/>
    </location>
</feature>
<dbReference type="Pfam" id="PF00651">
    <property type="entry name" value="BTB"/>
    <property type="match status" value="1"/>
</dbReference>
<dbReference type="PROSITE" id="PS50012">
    <property type="entry name" value="RCC1_3"/>
    <property type="match status" value="6"/>
</dbReference>
<evidence type="ECO:0000313" key="5">
    <source>
        <dbReference type="Proteomes" id="UP001162031"/>
    </source>
</evidence>
<dbReference type="Proteomes" id="UP001162031">
    <property type="component" value="Unassembled WGS sequence"/>
</dbReference>
<dbReference type="Gene3D" id="6.10.250.3030">
    <property type="match status" value="1"/>
</dbReference>
<comment type="caution">
    <text evidence="4">The sequence shown here is derived from an EMBL/GenBank/DDBJ whole genome shotgun (WGS) entry which is preliminary data.</text>
</comment>
<dbReference type="Pfam" id="PF25390">
    <property type="entry name" value="WD40_RLD"/>
    <property type="match status" value="1"/>
</dbReference>
<dbReference type="InterPro" id="IPR000210">
    <property type="entry name" value="BTB/POZ_dom"/>
</dbReference>
<reference evidence="4" key="1">
    <citation type="submission" date="2022-12" db="EMBL/GenBank/DDBJ databases">
        <authorList>
            <person name="Webb A."/>
        </authorList>
    </citation>
    <scope>NUCLEOTIDE SEQUENCE</scope>
    <source>
        <strain evidence="4">Hp1</strain>
    </source>
</reference>
<keyword evidence="1" id="KW-0677">Repeat</keyword>
<dbReference type="InterPro" id="IPR000408">
    <property type="entry name" value="Reg_chr_condens"/>
</dbReference>
<dbReference type="SMART" id="SM00225">
    <property type="entry name" value="BTB"/>
    <property type="match status" value="1"/>
</dbReference>
<dbReference type="AlphaFoldDB" id="A0AAV0UUK5"/>
<dbReference type="PROSITE" id="PS50097">
    <property type="entry name" value="BTB"/>
    <property type="match status" value="1"/>
</dbReference>
<dbReference type="SUPFAM" id="SSF54695">
    <property type="entry name" value="POZ domain"/>
    <property type="match status" value="1"/>
</dbReference>
<dbReference type="InterPro" id="IPR051625">
    <property type="entry name" value="Signaling_Regulatory_Domain"/>
</dbReference>
<dbReference type="PANTHER" id="PTHR22872">
    <property type="entry name" value="BTK-BINDING PROTEIN-RELATED"/>
    <property type="match status" value="1"/>
</dbReference>
<proteinExistence type="predicted"/>
<feature type="repeat" description="RCC1" evidence="2">
    <location>
        <begin position="179"/>
        <end position="230"/>
    </location>
</feature>
<dbReference type="PRINTS" id="PR00633">
    <property type="entry name" value="RCCNDNSATION"/>
</dbReference>
<evidence type="ECO:0000256" key="2">
    <source>
        <dbReference type="PROSITE-ProRule" id="PRU00235"/>
    </source>
</evidence>
<dbReference type="Gene3D" id="2.130.10.30">
    <property type="entry name" value="Regulator of chromosome condensation 1/beta-lactamase-inhibitor protein II"/>
    <property type="match status" value="2"/>
</dbReference>
<dbReference type="InterPro" id="IPR058923">
    <property type="entry name" value="RCC1-like_dom"/>
</dbReference>
<dbReference type="SUPFAM" id="SSF50985">
    <property type="entry name" value="RCC1/BLIP-II"/>
    <property type="match status" value="1"/>
</dbReference>
<dbReference type="Gene3D" id="3.30.710.10">
    <property type="entry name" value="Potassium Channel Kv1.1, Chain A"/>
    <property type="match status" value="1"/>
</dbReference>
<protein>
    <recommendedName>
        <fullName evidence="3">BTB domain-containing protein</fullName>
    </recommendedName>
</protein>
<evidence type="ECO:0000313" key="4">
    <source>
        <dbReference type="EMBL" id="CAI5740157.1"/>
    </source>
</evidence>
<accession>A0AAV0UUK5</accession>
<evidence type="ECO:0000256" key="1">
    <source>
        <dbReference type="ARBA" id="ARBA00022737"/>
    </source>
</evidence>
<sequence>MHRTLSSDAKGDAPELLRAYSFGQNTCGELALGDTADRHKPTRVEFDSSANGQTAVADVACGNELTSFLSESGNVFTCGHNDSGQCAMGSTERVPTLQFSPGLSSLGTTRVFSGNGSEHLAALSANGQLYTVGLNVHGQLGIGSATNVEEPMLVGELTSKRVVDAACSYFHTAIVTDSGELYACGRNDYGQLGSGGGNDQLVPRPVGYFSRHPVLAVACGQHFTVASLREGGVVAFGRNDHGQLGIGCTSEPVFEPRRLASPLDRAMVPQLSCGYYHTAVITEDGAVYTFGRNDYGQLGLGHKLHMARPTIVKSLSRVRAVQAACGCYHTLVLSDDGKVFPFGRNDHGQLGLETTMDCLSPQLIASLQGKAVAKVAAGFYHSVCLVKTSEGAQSLGQGTTTLSVDMGKMLNNPTRSDVVFLVEDRRFFAHGCILAARCEPLEKMLDGRTKDGLQSEIVIPEYSFDVFAALMAFLYTDQVAALTSQDVTAAFALELHALADQYLVGNLRSLCESALGRVLSVENAVIIMEAAHFRSAFALKKRCARFIVDHFDRVSATQPFAGLPHDMLDELLLLASHRGVAVSSRGGAGSE</sequence>
<dbReference type="InterPro" id="IPR009091">
    <property type="entry name" value="RCC1/BLIP-II"/>
</dbReference>
<evidence type="ECO:0000259" key="3">
    <source>
        <dbReference type="PROSITE" id="PS50097"/>
    </source>
</evidence>
<organism evidence="4 5">
    <name type="scientific">Hyaloperonospora brassicae</name>
    <name type="common">Brassica downy mildew</name>
    <name type="synonym">Peronospora brassicae</name>
    <dbReference type="NCBI Taxonomy" id="162125"/>
    <lineage>
        <taxon>Eukaryota</taxon>
        <taxon>Sar</taxon>
        <taxon>Stramenopiles</taxon>
        <taxon>Oomycota</taxon>
        <taxon>Peronosporomycetes</taxon>
        <taxon>Peronosporales</taxon>
        <taxon>Peronosporaceae</taxon>
        <taxon>Hyaloperonospora</taxon>
    </lineage>
</organism>
<feature type="repeat" description="RCC1" evidence="2">
    <location>
        <begin position="231"/>
        <end position="284"/>
    </location>
</feature>
<dbReference type="PROSITE" id="PS00626">
    <property type="entry name" value="RCC1_2"/>
    <property type="match status" value="2"/>
</dbReference>
<name>A0AAV0UUK5_HYABA</name>
<feature type="repeat" description="RCC1" evidence="2">
    <location>
        <begin position="127"/>
        <end position="178"/>
    </location>
</feature>
<dbReference type="InterPro" id="IPR011333">
    <property type="entry name" value="SKP1/BTB/POZ_sf"/>
</dbReference>